<keyword evidence="2" id="KW-0472">Membrane</keyword>
<feature type="transmembrane region" description="Helical" evidence="2">
    <location>
        <begin position="374"/>
        <end position="395"/>
    </location>
</feature>
<feature type="transmembrane region" description="Helical" evidence="2">
    <location>
        <begin position="244"/>
        <end position="263"/>
    </location>
</feature>
<protein>
    <recommendedName>
        <fullName evidence="6">Integral membrane protein</fullName>
    </recommendedName>
</protein>
<evidence type="ECO:0000256" key="1">
    <source>
        <dbReference type="SAM" id="MobiDB-lite"/>
    </source>
</evidence>
<evidence type="ECO:0000313" key="4">
    <source>
        <dbReference type="EMBL" id="KAF7513215.1"/>
    </source>
</evidence>
<dbReference type="EMBL" id="JAACFV010000007">
    <property type="protein sequence ID" value="KAF7513215.1"/>
    <property type="molecule type" value="Genomic_DNA"/>
</dbReference>
<name>A0A8H7AY22_9EURO</name>
<sequence>MLHILYYLTAFFLLRSQSRAAALPQLPSPSSQLLPTTAAAGTSTAFSTAVQASLTSGYLQSQPIPSETPASTQPQNDGATDSNNRTCQFDTMQDFFDYAVTRGLNITVEVQNCQNLCVLAYGVGNPDLSGIGMMGAYTVQIILTILIGPAYRLLYLVLSPANEPPEAVTFRSFVEKLKVVQTAFSASNGAFVLASAVASLARLSQNPPIFEIAQMQAMAFLQVNSILVMLFCLIRPMSRRITRVLLYTVVFVLVLVVLALSHLSGSRRTNWKLASDGCARQSTDYDVITPVLYPSWAVAIIAVAGTGGFWLQSLKTNFERKQAHVVVFRMFMFLWILLIGLLMAGMLTGLIMMWRQRYYLHGLVGGEFEGDDWGFGQIAALFIWAPIPLEILYVVHDLAQKRYPNKHYLINPGIRSFLPRKAGNREQTALHGSQNEDKDISGSEVVTEVSVK</sequence>
<dbReference type="OrthoDB" id="4582561at2759"/>
<evidence type="ECO:0000256" key="3">
    <source>
        <dbReference type="SAM" id="SignalP"/>
    </source>
</evidence>
<evidence type="ECO:0000256" key="2">
    <source>
        <dbReference type="SAM" id="Phobius"/>
    </source>
</evidence>
<keyword evidence="2" id="KW-0812">Transmembrane</keyword>
<keyword evidence="3" id="KW-0732">Signal</keyword>
<gene>
    <name evidence="4" type="ORF">GJ744_010611</name>
</gene>
<feature type="transmembrane region" description="Helical" evidence="2">
    <location>
        <begin position="137"/>
        <end position="158"/>
    </location>
</feature>
<feature type="region of interest" description="Disordered" evidence="1">
    <location>
        <begin position="428"/>
        <end position="452"/>
    </location>
</feature>
<proteinExistence type="predicted"/>
<comment type="caution">
    <text evidence="4">The sequence shown here is derived from an EMBL/GenBank/DDBJ whole genome shotgun (WGS) entry which is preliminary data.</text>
</comment>
<dbReference type="AlphaFoldDB" id="A0A8H7AY22"/>
<feature type="signal peptide" evidence="3">
    <location>
        <begin position="1"/>
        <end position="20"/>
    </location>
</feature>
<feature type="chain" id="PRO_5034172864" description="Integral membrane protein" evidence="3">
    <location>
        <begin position="21"/>
        <end position="452"/>
    </location>
</feature>
<evidence type="ECO:0008006" key="6">
    <source>
        <dbReference type="Google" id="ProtNLM"/>
    </source>
</evidence>
<feature type="transmembrane region" description="Helical" evidence="2">
    <location>
        <begin position="291"/>
        <end position="311"/>
    </location>
</feature>
<feature type="region of interest" description="Disordered" evidence="1">
    <location>
        <begin position="63"/>
        <end position="84"/>
    </location>
</feature>
<feature type="transmembrane region" description="Helical" evidence="2">
    <location>
        <begin position="332"/>
        <end position="354"/>
    </location>
</feature>
<reference evidence="4" key="1">
    <citation type="submission" date="2020-02" db="EMBL/GenBank/DDBJ databases">
        <authorList>
            <person name="Palmer J.M."/>
        </authorList>
    </citation>
    <scope>NUCLEOTIDE SEQUENCE</scope>
    <source>
        <strain evidence="4">EPUS1.4</strain>
        <tissue evidence="4">Thallus</tissue>
    </source>
</reference>
<dbReference type="Proteomes" id="UP000606974">
    <property type="component" value="Unassembled WGS sequence"/>
</dbReference>
<evidence type="ECO:0000313" key="5">
    <source>
        <dbReference type="Proteomes" id="UP000606974"/>
    </source>
</evidence>
<keyword evidence="2" id="KW-1133">Transmembrane helix</keyword>
<feature type="transmembrane region" description="Helical" evidence="2">
    <location>
        <begin position="213"/>
        <end position="232"/>
    </location>
</feature>
<feature type="transmembrane region" description="Helical" evidence="2">
    <location>
        <begin position="179"/>
        <end position="201"/>
    </location>
</feature>
<accession>A0A8H7AY22</accession>
<organism evidence="4 5">
    <name type="scientific">Endocarpon pusillum</name>
    <dbReference type="NCBI Taxonomy" id="364733"/>
    <lineage>
        <taxon>Eukaryota</taxon>
        <taxon>Fungi</taxon>
        <taxon>Dikarya</taxon>
        <taxon>Ascomycota</taxon>
        <taxon>Pezizomycotina</taxon>
        <taxon>Eurotiomycetes</taxon>
        <taxon>Chaetothyriomycetidae</taxon>
        <taxon>Verrucariales</taxon>
        <taxon>Verrucariaceae</taxon>
        <taxon>Endocarpon</taxon>
    </lineage>
</organism>
<keyword evidence="5" id="KW-1185">Reference proteome</keyword>